<dbReference type="Gene3D" id="3.30.559.10">
    <property type="entry name" value="Chloramphenicol acetyltransferase-like domain"/>
    <property type="match status" value="2"/>
</dbReference>
<evidence type="ECO:0000313" key="6">
    <source>
        <dbReference type="Proteomes" id="UP000736164"/>
    </source>
</evidence>
<dbReference type="InterPro" id="IPR023213">
    <property type="entry name" value="CAT-like_dom_sf"/>
</dbReference>
<dbReference type="SUPFAM" id="SSF52777">
    <property type="entry name" value="CoA-dependent acyltransferases"/>
    <property type="match status" value="3"/>
</dbReference>
<dbReference type="Proteomes" id="UP000736164">
    <property type="component" value="Unassembled WGS sequence"/>
</dbReference>
<comment type="similarity">
    <text evidence="1">Belongs to the carnitine/choline acetyltransferase family.</text>
</comment>
<evidence type="ECO:0000256" key="1">
    <source>
        <dbReference type="ARBA" id="ARBA00005232"/>
    </source>
</evidence>
<keyword evidence="3" id="KW-0012">Acyltransferase</keyword>
<dbReference type="InterPro" id="IPR039551">
    <property type="entry name" value="Cho/carn_acyl_trans"/>
</dbReference>
<dbReference type="GO" id="GO:0004092">
    <property type="term" value="F:carnitine O-acetyltransferase activity"/>
    <property type="evidence" value="ECO:0007669"/>
    <property type="project" value="TreeGrafter"/>
</dbReference>
<gene>
    <name evidence="5" type="primary">Crat_1</name>
    <name evidence="5" type="ORF">GTO95_0008500</name>
</gene>
<dbReference type="PANTHER" id="PTHR22589">
    <property type="entry name" value="CARNITINE O-ACYLTRANSFERASE"/>
    <property type="match status" value="1"/>
</dbReference>
<organism evidence="5 6">
    <name type="scientific">Atractosteus spatula</name>
    <name type="common">Alligator gar</name>
    <name type="synonym">Lepisosteus spatula</name>
    <dbReference type="NCBI Taxonomy" id="7917"/>
    <lineage>
        <taxon>Eukaryota</taxon>
        <taxon>Metazoa</taxon>
        <taxon>Chordata</taxon>
        <taxon>Craniata</taxon>
        <taxon>Vertebrata</taxon>
        <taxon>Euteleostomi</taxon>
        <taxon>Actinopterygii</taxon>
        <taxon>Neopterygii</taxon>
        <taxon>Holostei</taxon>
        <taxon>Semionotiformes</taxon>
        <taxon>Lepisosteidae</taxon>
        <taxon>Atractosteus</taxon>
    </lineage>
</organism>
<sequence length="456" mass="51385">MRGRPLCMEQYSQIFSSCRVPGPKHDHVILHNRSRRPPTHITVVRNYQFFQLEVYNSDGSPLTVGQIHTQLQRIRAQSWKTDKEPMGILTSQHRNTWGQAYNRLLRDKINRESVRAIERGVFTVCLDAPVMRVSEERYSSRMAAQMLHGGGTYSNSGNRWFDKTLQFVVGEDGSCGVVYEQAIAEGPPVATLVDHVLDYCKQPETVRAPMVPLPLPKKLYFYIDPEIKRDIEMAKLNLDSLINDLDISCFTFRRFGKNFPKKYRLSPNSLIQVALQLAYYRGPESSNLGGPFANLAQAVCGQPSRRAYTQLSSPPLPPTPHGLCTDVCAFESGLFFPISSQALQGQAIDRHLLGLKLQAIEEGLSVPRLFMDTAYALATHWRLRTGQVSSRTDSVMCFGPLVPDGYAVCYNPLNEHINFSVSAFNCCEETHAERLAQELQNALLLLQELLQPSYTA</sequence>
<name>A0A8J7TC89_ATRSP</name>
<feature type="domain" description="Choline/carnitine acyltransferase" evidence="4">
    <location>
        <begin position="340"/>
        <end position="440"/>
    </location>
</feature>
<evidence type="ECO:0000259" key="4">
    <source>
        <dbReference type="Pfam" id="PF00755"/>
    </source>
</evidence>
<feature type="non-terminal residue" evidence="5">
    <location>
        <position position="1"/>
    </location>
</feature>
<dbReference type="PANTHER" id="PTHR22589:SF47">
    <property type="entry name" value="CHOLINE_CARNITINE ACYLTRANSFERASE DOMAIN-CONTAINING PROTEIN"/>
    <property type="match status" value="1"/>
</dbReference>
<dbReference type="InterPro" id="IPR000542">
    <property type="entry name" value="Carn_acyl_trans"/>
</dbReference>
<dbReference type="GO" id="GO:0005777">
    <property type="term" value="C:peroxisome"/>
    <property type="evidence" value="ECO:0007669"/>
    <property type="project" value="TreeGrafter"/>
</dbReference>
<dbReference type="FunFam" id="3.30.559.70:FF:000002">
    <property type="entry name" value="Carnitine O-acetyltransferase"/>
    <property type="match status" value="1"/>
</dbReference>
<accession>A0A8J7TC89</accession>
<keyword evidence="6" id="KW-1185">Reference proteome</keyword>
<evidence type="ECO:0000256" key="2">
    <source>
        <dbReference type="ARBA" id="ARBA00022679"/>
    </source>
</evidence>
<dbReference type="Gene3D" id="3.30.559.70">
    <property type="entry name" value="Choline/Carnitine o-acyltransferase, domain 2"/>
    <property type="match status" value="1"/>
</dbReference>
<dbReference type="AlphaFoldDB" id="A0A8J7TC89"/>
<feature type="domain" description="Choline/carnitine acyltransferase" evidence="4">
    <location>
        <begin position="3"/>
        <end position="281"/>
    </location>
</feature>
<dbReference type="Pfam" id="PF00755">
    <property type="entry name" value="Carn_acyltransf"/>
    <property type="match status" value="2"/>
</dbReference>
<comment type="caution">
    <text evidence="5">The sequence shown here is derived from an EMBL/GenBank/DDBJ whole genome shotgun (WGS) entry which is preliminary data.</text>
</comment>
<dbReference type="InterPro" id="IPR042231">
    <property type="entry name" value="Cho/carn_acyl_trans_2"/>
</dbReference>
<dbReference type="EMBL" id="JAAWVO010040071">
    <property type="protein sequence ID" value="MBN3318503.1"/>
    <property type="molecule type" value="Genomic_DNA"/>
</dbReference>
<evidence type="ECO:0000313" key="5">
    <source>
        <dbReference type="EMBL" id="MBN3318503.1"/>
    </source>
</evidence>
<proteinExistence type="inferred from homology"/>
<feature type="non-terminal residue" evidence="5">
    <location>
        <position position="456"/>
    </location>
</feature>
<evidence type="ECO:0000256" key="3">
    <source>
        <dbReference type="ARBA" id="ARBA00023315"/>
    </source>
</evidence>
<keyword evidence="2" id="KW-0808">Transferase</keyword>
<reference evidence="5" key="1">
    <citation type="journal article" date="2021" name="Cell">
        <title>Tracing the genetic footprints of vertebrate landing in non-teleost ray-finned fishes.</title>
        <authorList>
            <person name="Bi X."/>
            <person name="Wang K."/>
            <person name="Yang L."/>
            <person name="Pan H."/>
            <person name="Jiang H."/>
            <person name="Wei Q."/>
            <person name="Fang M."/>
            <person name="Yu H."/>
            <person name="Zhu C."/>
            <person name="Cai Y."/>
            <person name="He Y."/>
            <person name="Gan X."/>
            <person name="Zeng H."/>
            <person name="Yu D."/>
            <person name="Zhu Y."/>
            <person name="Jiang H."/>
            <person name="Qiu Q."/>
            <person name="Yang H."/>
            <person name="Zhang Y.E."/>
            <person name="Wang W."/>
            <person name="Zhu M."/>
            <person name="He S."/>
            <person name="Zhang G."/>
        </authorList>
    </citation>
    <scope>NUCLEOTIDE SEQUENCE</scope>
    <source>
        <strain evidence="5">Allg_001</strain>
    </source>
</reference>
<protein>
    <submittedName>
        <fullName evidence="5">CACP acetyltransferase</fullName>
    </submittedName>
</protein>
<dbReference type="GO" id="GO:0019254">
    <property type="term" value="P:carnitine metabolic process, CoA-linked"/>
    <property type="evidence" value="ECO:0007669"/>
    <property type="project" value="TreeGrafter"/>
</dbReference>